<dbReference type="PROSITE" id="PS50011">
    <property type="entry name" value="PROTEIN_KINASE_DOM"/>
    <property type="match status" value="1"/>
</dbReference>
<feature type="domain" description="AGC-kinase C-terminal" evidence="10">
    <location>
        <begin position="326"/>
        <end position="391"/>
    </location>
</feature>
<dbReference type="Pfam" id="PF00069">
    <property type="entry name" value="Pkinase"/>
    <property type="match status" value="1"/>
</dbReference>
<sequence>MDICIRWIQDDAKTVELPSAKTCPDAFRRWKHVKLWLRFALHSWQMKNLTAPSSKEETSESTTTPDAVREVYEPLQVLGKGAFGVVVLSRKASTNDLVAIKSIDKSKVCPEEAARLMTECEILRRTNHPFVIHLERAFESPTHYHFVLEYCPGGDLYGLLEERHHLEVPLVLFYTASIVSALLYMHQVCGICYRDLKPENILLDAKGFVRLTDFGLARQDMHADTTTFSFCGSVDYMAPEVILGCGYGQAADVWSLGCVVYEMLTGLPPFYTTQGRRVLFDRICRGHVDYPDNLPSDACSFIARCLQLDPTKRGTIEDLLDHPFLDSVDWYQLAIQQVPVPYVPSLDSMDDTHHFDNQFTSEPPPVDKLVDTVSPFGTFDWSRPSPVVTSSTAV</sequence>
<proteinExistence type="inferred from homology"/>
<gene>
    <name evidence="11" type="ORF">Ae201684_013499</name>
</gene>
<dbReference type="GO" id="GO:0004674">
    <property type="term" value="F:protein serine/threonine kinase activity"/>
    <property type="evidence" value="ECO:0007669"/>
    <property type="project" value="UniProtKB-KW"/>
</dbReference>
<evidence type="ECO:0000256" key="7">
    <source>
        <dbReference type="PROSITE-ProRule" id="PRU10141"/>
    </source>
</evidence>
<keyword evidence="4 7" id="KW-0547">Nucleotide-binding</keyword>
<keyword evidence="1 8" id="KW-0723">Serine/threonine-protein kinase</keyword>
<dbReference type="InterPro" id="IPR000961">
    <property type="entry name" value="AGC-kinase_C"/>
</dbReference>
<evidence type="ECO:0000256" key="1">
    <source>
        <dbReference type="ARBA" id="ARBA00022527"/>
    </source>
</evidence>
<feature type="domain" description="Protein kinase" evidence="9">
    <location>
        <begin position="72"/>
        <end position="325"/>
    </location>
</feature>
<dbReference type="InterPro" id="IPR017441">
    <property type="entry name" value="Protein_kinase_ATP_BS"/>
</dbReference>
<dbReference type="PROSITE" id="PS00107">
    <property type="entry name" value="PROTEIN_KINASE_ATP"/>
    <property type="match status" value="1"/>
</dbReference>
<dbReference type="CDD" id="cd05123">
    <property type="entry name" value="STKc_AGC"/>
    <property type="match status" value="1"/>
</dbReference>
<evidence type="ECO:0000259" key="9">
    <source>
        <dbReference type="PROSITE" id="PS50011"/>
    </source>
</evidence>
<dbReference type="InterPro" id="IPR045270">
    <property type="entry name" value="STKc_AGC"/>
</dbReference>
<evidence type="ECO:0000313" key="11">
    <source>
        <dbReference type="EMBL" id="KAF0728756.1"/>
    </source>
</evidence>
<feature type="binding site" evidence="7">
    <location>
        <position position="101"/>
    </location>
    <ligand>
        <name>ATP</name>
        <dbReference type="ChEBI" id="CHEBI:30616"/>
    </ligand>
</feature>
<dbReference type="InterPro" id="IPR011009">
    <property type="entry name" value="Kinase-like_dom_sf"/>
</dbReference>
<organism evidence="11 12">
    <name type="scientific">Aphanomyces euteiches</name>
    <dbReference type="NCBI Taxonomy" id="100861"/>
    <lineage>
        <taxon>Eukaryota</taxon>
        <taxon>Sar</taxon>
        <taxon>Stramenopiles</taxon>
        <taxon>Oomycota</taxon>
        <taxon>Saprolegniomycetes</taxon>
        <taxon>Saprolegniales</taxon>
        <taxon>Verrucalvaceae</taxon>
        <taxon>Aphanomyces</taxon>
    </lineage>
</organism>
<dbReference type="SMART" id="SM00133">
    <property type="entry name" value="S_TK_X"/>
    <property type="match status" value="1"/>
</dbReference>
<dbReference type="InterPro" id="IPR008271">
    <property type="entry name" value="Ser/Thr_kinase_AS"/>
</dbReference>
<dbReference type="FunFam" id="1.10.510.10:FF:000571">
    <property type="entry name" value="Maternal embryonic leucine zipper kinase"/>
    <property type="match status" value="1"/>
</dbReference>
<dbReference type="SMART" id="SM00220">
    <property type="entry name" value="S_TKc"/>
    <property type="match status" value="1"/>
</dbReference>
<evidence type="ECO:0000256" key="2">
    <source>
        <dbReference type="ARBA" id="ARBA00022553"/>
    </source>
</evidence>
<comment type="similarity">
    <text evidence="8">Belongs to the protein kinase superfamily.</text>
</comment>
<dbReference type="EMBL" id="VJMJ01000173">
    <property type="protein sequence ID" value="KAF0728756.1"/>
    <property type="molecule type" value="Genomic_DNA"/>
</dbReference>
<evidence type="ECO:0008006" key="13">
    <source>
        <dbReference type="Google" id="ProtNLM"/>
    </source>
</evidence>
<evidence type="ECO:0000256" key="6">
    <source>
        <dbReference type="ARBA" id="ARBA00022840"/>
    </source>
</evidence>
<keyword evidence="6 7" id="KW-0067">ATP-binding</keyword>
<keyword evidence="5" id="KW-0418">Kinase</keyword>
<dbReference type="InterPro" id="IPR000719">
    <property type="entry name" value="Prot_kinase_dom"/>
</dbReference>
<dbReference type="PANTHER" id="PTHR24351">
    <property type="entry name" value="RIBOSOMAL PROTEIN S6 KINASE"/>
    <property type="match status" value="1"/>
</dbReference>
<dbReference type="Proteomes" id="UP000481153">
    <property type="component" value="Unassembled WGS sequence"/>
</dbReference>
<dbReference type="Gene3D" id="1.10.510.10">
    <property type="entry name" value="Transferase(Phosphotransferase) domain 1"/>
    <property type="match status" value="1"/>
</dbReference>
<evidence type="ECO:0000256" key="3">
    <source>
        <dbReference type="ARBA" id="ARBA00022679"/>
    </source>
</evidence>
<protein>
    <recommendedName>
        <fullName evidence="13">Protein kinase domain-containing protein</fullName>
    </recommendedName>
</protein>
<dbReference type="AlphaFoldDB" id="A0A6G0WN30"/>
<comment type="caution">
    <text evidence="11">The sequence shown here is derived from an EMBL/GenBank/DDBJ whole genome shotgun (WGS) entry which is preliminary data.</text>
</comment>
<evidence type="ECO:0000256" key="4">
    <source>
        <dbReference type="ARBA" id="ARBA00022741"/>
    </source>
</evidence>
<keyword evidence="3" id="KW-0808">Transferase</keyword>
<dbReference type="VEuPathDB" id="FungiDB:AeMF1_005869"/>
<name>A0A6G0WN30_9STRA</name>
<evidence type="ECO:0000313" key="12">
    <source>
        <dbReference type="Proteomes" id="UP000481153"/>
    </source>
</evidence>
<evidence type="ECO:0000256" key="5">
    <source>
        <dbReference type="ARBA" id="ARBA00022777"/>
    </source>
</evidence>
<dbReference type="GO" id="GO:0005524">
    <property type="term" value="F:ATP binding"/>
    <property type="evidence" value="ECO:0007669"/>
    <property type="project" value="UniProtKB-UniRule"/>
</dbReference>
<dbReference type="SUPFAM" id="SSF56112">
    <property type="entry name" value="Protein kinase-like (PK-like)"/>
    <property type="match status" value="1"/>
</dbReference>
<accession>A0A6G0WN30</accession>
<dbReference type="PROSITE" id="PS51285">
    <property type="entry name" value="AGC_KINASE_CTER"/>
    <property type="match status" value="1"/>
</dbReference>
<reference evidence="11 12" key="1">
    <citation type="submission" date="2019-07" db="EMBL/GenBank/DDBJ databases">
        <title>Genomics analysis of Aphanomyces spp. identifies a new class of oomycete effector associated with host adaptation.</title>
        <authorList>
            <person name="Gaulin E."/>
        </authorList>
    </citation>
    <scope>NUCLEOTIDE SEQUENCE [LARGE SCALE GENOMIC DNA]</scope>
    <source>
        <strain evidence="11 12">ATCC 201684</strain>
    </source>
</reference>
<keyword evidence="12" id="KW-1185">Reference proteome</keyword>
<evidence type="ECO:0000256" key="8">
    <source>
        <dbReference type="RuleBase" id="RU000304"/>
    </source>
</evidence>
<dbReference type="Gene3D" id="3.30.200.20">
    <property type="entry name" value="Phosphorylase Kinase, domain 1"/>
    <property type="match status" value="1"/>
</dbReference>
<dbReference type="FunFam" id="3.30.200.20:FF:000042">
    <property type="entry name" value="Aurora kinase A"/>
    <property type="match status" value="1"/>
</dbReference>
<dbReference type="PROSITE" id="PS00108">
    <property type="entry name" value="PROTEIN_KINASE_ST"/>
    <property type="match status" value="1"/>
</dbReference>
<keyword evidence="2" id="KW-0597">Phosphoprotein</keyword>
<evidence type="ECO:0000259" key="10">
    <source>
        <dbReference type="PROSITE" id="PS51285"/>
    </source>
</evidence>